<gene>
    <name evidence="2" type="primary">tagF</name>
    <name evidence="2" type="ORF">M0638_12155</name>
</gene>
<dbReference type="InterPro" id="IPR038225">
    <property type="entry name" value="TagF_sf"/>
</dbReference>
<dbReference type="NCBIfam" id="TIGR03373">
    <property type="entry name" value="VI_minor_4"/>
    <property type="match status" value="1"/>
</dbReference>
<sequence length="383" mass="37138">MTAGSGGGGWARLRRLVRPQAPPPAMPASSGPSAPAAMMAGPASGLYGKMPSHGDFVRRGLPRSFVDPWDGCMQAGMLASGAALGGIWAWLWDTAPPWCFLLPAGACGPQPAAGVLLFSRDAGGRRFPLALAATLPPGGDAPAAGWFGALLRLGEAARAGAMDATALAAALPAAPWHDPPGLGAEAPGFGWWRPGGEWSGLGGVLPRPDRFAALLPAPPGPGGEAWTASGGMAVGAPSARPAYPDAPSARPTGPDAPVARPAGPDAPAAGLAGPDAAGAPPSGIEPPVPPLPGLGTPPSPLPGIGASVPLPGLRETPGTERETAAVPGAGVAADGADAPAGDAERGAAILAAIAGRDSPAGTAGPGTESRMPANGTADKGEGG</sequence>
<comment type="caution">
    <text evidence="2">The sequence shown here is derived from an EMBL/GenBank/DDBJ whole genome shotgun (WGS) entry which is preliminary data.</text>
</comment>
<reference evidence="2" key="1">
    <citation type="submission" date="2022-04" db="EMBL/GenBank/DDBJ databases">
        <title>Roseomonas acroporae sp. nov., isolated from coral Acropora digitifera.</title>
        <authorList>
            <person name="Sun H."/>
        </authorList>
    </citation>
    <scope>NUCLEOTIDE SEQUENCE</scope>
    <source>
        <strain evidence="2">NAR14</strain>
    </source>
</reference>
<dbReference type="Gene3D" id="3.40.1730.10">
    <property type="entry name" value="pa0076 domain"/>
    <property type="match status" value="1"/>
</dbReference>
<feature type="region of interest" description="Disordered" evidence="1">
    <location>
        <begin position="356"/>
        <end position="383"/>
    </location>
</feature>
<proteinExistence type="predicted"/>
<evidence type="ECO:0000313" key="2">
    <source>
        <dbReference type="EMBL" id="MCK8785136.1"/>
    </source>
</evidence>
<dbReference type="Proteomes" id="UP001139516">
    <property type="component" value="Unassembled WGS sequence"/>
</dbReference>
<protein>
    <submittedName>
        <fullName evidence="2">Type VI secretion system-associated protein TagF</fullName>
    </submittedName>
</protein>
<accession>A0A9X1Y7W4</accession>
<dbReference type="Pfam" id="PF09867">
    <property type="entry name" value="TagF_N"/>
    <property type="match status" value="1"/>
</dbReference>
<evidence type="ECO:0000256" key="1">
    <source>
        <dbReference type="SAM" id="MobiDB-lite"/>
    </source>
</evidence>
<evidence type="ECO:0000313" key="3">
    <source>
        <dbReference type="Proteomes" id="UP001139516"/>
    </source>
</evidence>
<dbReference type="AlphaFoldDB" id="A0A9X1Y7W4"/>
<feature type="region of interest" description="Disordered" evidence="1">
    <location>
        <begin position="222"/>
        <end position="340"/>
    </location>
</feature>
<dbReference type="RefSeq" id="WP_248667257.1">
    <property type="nucleotide sequence ID" value="NZ_JALPRX010000050.1"/>
</dbReference>
<dbReference type="EMBL" id="JALPRX010000050">
    <property type="protein sequence ID" value="MCK8785136.1"/>
    <property type="molecule type" value="Genomic_DNA"/>
</dbReference>
<organism evidence="2 3">
    <name type="scientific">Roseomonas acroporae</name>
    <dbReference type="NCBI Taxonomy" id="2937791"/>
    <lineage>
        <taxon>Bacteria</taxon>
        <taxon>Pseudomonadati</taxon>
        <taxon>Pseudomonadota</taxon>
        <taxon>Alphaproteobacteria</taxon>
        <taxon>Acetobacterales</taxon>
        <taxon>Roseomonadaceae</taxon>
        <taxon>Roseomonas</taxon>
    </lineage>
</organism>
<name>A0A9X1Y7W4_9PROT</name>
<feature type="compositionally biased region" description="Pro residues" evidence="1">
    <location>
        <begin position="283"/>
        <end position="301"/>
    </location>
</feature>
<dbReference type="InterPro" id="IPR017748">
    <property type="entry name" value="TagF"/>
</dbReference>
<feature type="compositionally biased region" description="Low complexity" evidence="1">
    <location>
        <begin position="253"/>
        <end position="282"/>
    </location>
</feature>
<feature type="compositionally biased region" description="Low complexity" evidence="1">
    <location>
        <begin position="324"/>
        <end position="340"/>
    </location>
</feature>
<keyword evidence="3" id="KW-1185">Reference proteome</keyword>